<protein>
    <recommendedName>
        <fullName evidence="3">Spondin domain-containing protein</fullName>
    </recommendedName>
</protein>
<dbReference type="EMBL" id="MDJD01000028">
    <property type="protein sequence ID" value="OEK08887.1"/>
    <property type="molecule type" value="Genomic_DNA"/>
</dbReference>
<dbReference type="NCBIfam" id="NF038123">
    <property type="entry name" value="NF038123_dom"/>
    <property type="match status" value="1"/>
</dbReference>
<feature type="domain" description="Spondin" evidence="3">
    <location>
        <begin position="14"/>
        <end position="210"/>
    </location>
</feature>
<dbReference type="AlphaFoldDB" id="A0A1E5TC23"/>
<name>A0A1E5TC23_9FLAO</name>
<organism evidence="4 5">
    <name type="scientific">Flavivirga aquatica</name>
    <dbReference type="NCBI Taxonomy" id="1849968"/>
    <lineage>
        <taxon>Bacteria</taxon>
        <taxon>Pseudomonadati</taxon>
        <taxon>Bacteroidota</taxon>
        <taxon>Flavobacteriia</taxon>
        <taxon>Flavobacteriales</taxon>
        <taxon>Flavobacteriaceae</taxon>
        <taxon>Flavivirga</taxon>
    </lineage>
</organism>
<dbReference type="Pfam" id="PF18962">
    <property type="entry name" value="Por_Secre_tail"/>
    <property type="match status" value="1"/>
</dbReference>
<accession>A0A1E5TC23</accession>
<dbReference type="InterPro" id="IPR009465">
    <property type="entry name" value="Spondin_N"/>
</dbReference>
<dbReference type="Pfam" id="PF06468">
    <property type="entry name" value="Spond_N"/>
    <property type="match status" value="1"/>
</dbReference>
<dbReference type="NCBIfam" id="TIGR04183">
    <property type="entry name" value="Por_Secre_tail"/>
    <property type="match status" value="1"/>
</dbReference>
<evidence type="ECO:0000256" key="2">
    <source>
        <dbReference type="SAM" id="SignalP"/>
    </source>
</evidence>
<dbReference type="Gene3D" id="2.60.40.2130">
    <property type="entry name" value="F-spondin domain"/>
    <property type="match status" value="1"/>
</dbReference>
<evidence type="ECO:0000259" key="3">
    <source>
        <dbReference type="PROSITE" id="PS51020"/>
    </source>
</evidence>
<dbReference type="InterPro" id="IPR038678">
    <property type="entry name" value="Spondin_N_sf"/>
</dbReference>
<proteinExistence type="predicted"/>
<keyword evidence="5" id="KW-1185">Reference proteome</keyword>
<evidence type="ECO:0000256" key="1">
    <source>
        <dbReference type="ARBA" id="ARBA00022729"/>
    </source>
</evidence>
<sequence>MKKITFLLIFILTSSLYTFSQSTANYTITFDSFWESEAANPTNGISTIDLPGNAHWSPLVGATHKTANTFLMMGMAASPGIESIAETGATSTFQTEVTTNTDADKYIPGGGLATGKGTITLNNIEVSEGYPFITLASMIAPSPDWFVAVNSINLRSGNNSVENGWKETFSVDLFPYDAGTEAGSGYSGNNASTVGVITSRSNTTPFNNKRIGTMTFTLNSTLSTDTIDNLLDNIKVYPSPAKDNITISNIKNIKLNTIEIYNVLGRLVKKVTVTVRTNKININLTNLNKGVYLLNLKAVNGSKTQKFVLN</sequence>
<dbReference type="RefSeq" id="WP_069829568.1">
    <property type="nucleotide sequence ID" value="NZ_MDJD01000028.1"/>
</dbReference>
<feature type="chain" id="PRO_5009186262" description="Spondin domain-containing protein" evidence="2">
    <location>
        <begin position="21"/>
        <end position="310"/>
    </location>
</feature>
<dbReference type="STRING" id="1849968.A8C32_01030"/>
<dbReference type="Proteomes" id="UP000095713">
    <property type="component" value="Unassembled WGS sequence"/>
</dbReference>
<gene>
    <name evidence="4" type="ORF">A8C32_01030</name>
</gene>
<reference evidence="4 5" key="1">
    <citation type="submission" date="2016-05" db="EMBL/GenBank/DDBJ databases">
        <title>Draft Genome Sequence of Algibacter sp. Strain SK-16 Isolated from the Surface Water of Aburatsubo Inlet.</title>
        <authorList>
            <person name="Wong S.-K."/>
            <person name="Yoshizawa S."/>
            <person name="Nakajima Y."/>
            <person name="Ogura Y."/>
            <person name="Tetsuya H."/>
            <person name="Hamasaki K."/>
        </authorList>
    </citation>
    <scope>NUCLEOTIDE SEQUENCE [LARGE SCALE GENOMIC DNA]</scope>
    <source>
        <strain evidence="4 5">SK-16</strain>
    </source>
</reference>
<dbReference type="OrthoDB" id="8478811at2"/>
<evidence type="ECO:0000313" key="5">
    <source>
        <dbReference type="Proteomes" id="UP000095713"/>
    </source>
</evidence>
<dbReference type="InterPro" id="IPR026444">
    <property type="entry name" value="Secre_tail"/>
</dbReference>
<comment type="caution">
    <text evidence="4">The sequence shown here is derived from an EMBL/GenBank/DDBJ whole genome shotgun (WGS) entry which is preliminary data.</text>
</comment>
<dbReference type="PROSITE" id="PS51020">
    <property type="entry name" value="SPONDIN"/>
    <property type="match status" value="1"/>
</dbReference>
<keyword evidence="1 2" id="KW-0732">Signal</keyword>
<evidence type="ECO:0000313" key="4">
    <source>
        <dbReference type="EMBL" id="OEK08887.1"/>
    </source>
</evidence>
<feature type="signal peptide" evidence="2">
    <location>
        <begin position="1"/>
        <end position="20"/>
    </location>
</feature>